<protein>
    <submittedName>
        <fullName evidence="8">BMP family ABC transporter substrate-binding protein</fullName>
    </submittedName>
</protein>
<dbReference type="Gene3D" id="3.40.50.2300">
    <property type="match status" value="1"/>
</dbReference>
<dbReference type="PANTHER" id="PTHR34296:SF2">
    <property type="entry name" value="ABC TRANSPORTER GUANOSINE-BINDING PROTEIN NUPN"/>
    <property type="match status" value="1"/>
</dbReference>
<dbReference type="InterPro" id="IPR050957">
    <property type="entry name" value="BMP_lipoprotein"/>
</dbReference>
<dbReference type="Proteomes" id="UP000759246">
    <property type="component" value="Unassembled WGS sequence"/>
</dbReference>
<evidence type="ECO:0000256" key="5">
    <source>
        <dbReference type="ARBA" id="ARBA00023136"/>
    </source>
</evidence>
<feature type="domain" description="ABC transporter substrate-binding protein PnrA-like" evidence="7">
    <location>
        <begin position="34"/>
        <end position="199"/>
    </location>
</feature>
<dbReference type="GO" id="GO:0005886">
    <property type="term" value="C:plasma membrane"/>
    <property type="evidence" value="ECO:0007669"/>
    <property type="project" value="UniProtKB-SubCell"/>
</dbReference>
<comment type="subcellular location">
    <subcellularLocation>
        <location evidence="1">Cell membrane</location>
        <topology evidence="1">Lipid-anchor</topology>
    </subcellularLocation>
</comment>
<dbReference type="InterPro" id="IPR003760">
    <property type="entry name" value="PnrA-like"/>
</dbReference>
<accession>A0A929RP22</accession>
<reference evidence="8" key="1">
    <citation type="submission" date="2020-04" db="EMBL/GenBank/DDBJ databases">
        <title>Deep metagenomics examines the oral microbiome during advanced dental caries in children, revealing novel taxa and co-occurrences with host molecules.</title>
        <authorList>
            <person name="Baker J.L."/>
            <person name="Morton J.T."/>
            <person name="Dinis M."/>
            <person name="Alvarez R."/>
            <person name="Tran N.C."/>
            <person name="Knight R."/>
            <person name="Edlund A."/>
        </authorList>
    </citation>
    <scope>NUCLEOTIDE SEQUENCE</scope>
    <source>
        <strain evidence="8">JCVI_30_bin.13</strain>
    </source>
</reference>
<dbReference type="PANTHER" id="PTHR34296">
    <property type="entry name" value="TRANSCRIPTIONAL ACTIVATOR PROTEIN MED"/>
    <property type="match status" value="1"/>
</dbReference>
<keyword evidence="5" id="KW-0472">Membrane</keyword>
<keyword evidence="3" id="KW-1003">Cell membrane</keyword>
<sequence length="211" mass="21726">MKHVVKMFAAAGAITLALTGCGGGDAEGAADFKACAVSDSGGWDDKSFNESAYNGLQTAHANLGVKINTAESTSDADFRPNVETMVADNCNLIIGVGFSLEKAVHASADENKDLHFALVDASFSDKKNEPVTIENGRPLLFNTSEAAFLAGYVAAGMTKTGKVATFGGIQIPAVTVFMDGFADGVAAYNDAKGASVQLLGWDKAAQAGSFT</sequence>
<evidence type="ECO:0000256" key="2">
    <source>
        <dbReference type="ARBA" id="ARBA00008610"/>
    </source>
</evidence>
<dbReference type="InterPro" id="IPR028082">
    <property type="entry name" value="Peripla_BP_I"/>
</dbReference>
<evidence type="ECO:0000256" key="1">
    <source>
        <dbReference type="ARBA" id="ARBA00004193"/>
    </source>
</evidence>
<feature type="non-terminal residue" evidence="8">
    <location>
        <position position="211"/>
    </location>
</feature>
<evidence type="ECO:0000259" key="7">
    <source>
        <dbReference type="Pfam" id="PF02608"/>
    </source>
</evidence>
<dbReference type="AlphaFoldDB" id="A0A929RP22"/>
<organism evidence="8 9">
    <name type="scientific">Actinomyces bouchesdurhonensis</name>
    <dbReference type="NCBI Taxonomy" id="1852361"/>
    <lineage>
        <taxon>Bacteria</taxon>
        <taxon>Bacillati</taxon>
        <taxon>Actinomycetota</taxon>
        <taxon>Actinomycetes</taxon>
        <taxon>Actinomycetales</taxon>
        <taxon>Actinomycetaceae</taxon>
        <taxon>Actinomyces</taxon>
    </lineage>
</organism>
<proteinExistence type="inferred from homology"/>
<dbReference type="Pfam" id="PF02608">
    <property type="entry name" value="Bmp"/>
    <property type="match status" value="1"/>
</dbReference>
<comment type="similarity">
    <text evidence="2">Belongs to the BMP lipoprotein family.</text>
</comment>
<keyword evidence="4" id="KW-0732">Signal</keyword>
<evidence type="ECO:0000313" key="9">
    <source>
        <dbReference type="Proteomes" id="UP000759246"/>
    </source>
</evidence>
<evidence type="ECO:0000313" key="8">
    <source>
        <dbReference type="EMBL" id="MBF0966485.1"/>
    </source>
</evidence>
<keyword evidence="6" id="KW-0449">Lipoprotein</keyword>
<gene>
    <name evidence="8" type="ORF">HXK09_04890</name>
</gene>
<evidence type="ECO:0000256" key="6">
    <source>
        <dbReference type="ARBA" id="ARBA00023288"/>
    </source>
</evidence>
<dbReference type="PROSITE" id="PS51257">
    <property type="entry name" value="PROKAR_LIPOPROTEIN"/>
    <property type="match status" value="1"/>
</dbReference>
<dbReference type="CDD" id="cd06354">
    <property type="entry name" value="PBP1_PrnA-like"/>
    <property type="match status" value="1"/>
</dbReference>
<name>A0A929RP22_9ACTO</name>
<evidence type="ECO:0000256" key="3">
    <source>
        <dbReference type="ARBA" id="ARBA00022475"/>
    </source>
</evidence>
<dbReference type="EMBL" id="JABZGF010000121">
    <property type="protein sequence ID" value="MBF0966485.1"/>
    <property type="molecule type" value="Genomic_DNA"/>
</dbReference>
<dbReference type="SUPFAM" id="SSF53822">
    <property type="entry name" value="Periplasmic binding protein-like I"/>
    <property type="match status" value="1"/>
</dbReference>
<evidence type="ECO:0000256" key="4">
    <source>
        <dbReference type="ARBA" id="ARBA00022729"/>
    </source>
</evidence>
<comment type="caution">
    <text evidence="8">The sequence shown here is derived from an EMBL/GenBank/DDBJ whole genome shotgun (WGS) entry which is preliminary data.</text>
</comment>